<sequence length="228" mass="26015">MKNNTLQQVIGIPIYPAAYLLPNRSCGKYLPQYPAQFQLDFPCSKQNKSNSVINRMGKIGRKADKFVREHAVRLAPNISETVKGKLSLGAKILQRGGMEKVFRETFSGVQGERLMKAYQCCLFTTAGPIAGLLFISTHRVAFCSHKSIKITSPDGQLLHRFHYKVMIPIKKINRAYQSVNVAKPSKKYIQVATVDDYEFWFMGFLNYQKTFNYLQEAITRFSTSQQEL</sequence>
<dbReference type="EMBL" id="JBAMMX010000019">
    <property type="protein sequence ID" value="KAK6921488.1"/>
    <property type="molecule type" value="Genomic_DNA"/>
</dbReference>
<evidence type="ECO:0000313" key="3">
    <source>
        <dbReference type="EMBL" id="KAK6921488.1"/>
    </source>
</evidence>
<dbReference type="Gene3D" id="2.30.29.30">
    <property type="entry name" value="Pleckstrin-homology domain (PH domain)/Phosphotyrosine-binding domain (PTB)"/>
    <property type="match status" value="1"/>
</dbReference>
<evidence type="ECO:0000256" key="1">
    <source>
        <dbReference type="ARBA" id="ARBA00009414"/>
    </source>
</evidence>
<evidence type="ECO:0000313" key="4">
    <source>
        <dbReference type="Proteomes" id="UP001370490"/>
    </source>
</evidence>
<dbReference type="InterPro" id="IPR004182">
    <property type="entry name" value="GRAM"/>
</dbReference>
<proteinExistence type="inferred from homology"/>
<dbReference type="InterPro" id="IPR037848">
    <property type="entry name" value="GEM-like"/>
</dbReference>
<feature type="domain" description="GRAM" evidence="2">
    <location>
        <begin position="100"/>
        <end position="179"/>
    </location>
</feature>
<comment type="similarity">
    <text evidence="1">Belongs to the GEM family.</text>
</comment>
<dbReference type="SMART" id="SM00568">
    <property type="entry name" value="GRAM"/>
    <property type="match status" value="1"/>
</dbReference>
<protein>
    <submittedName>
        <fullName evidence="3">GRAM domain</fullName>
    </submittedName>
</protein>
<organism evidence="3 4">
    <name type="scientific">Dillenia turbinata</name>
    <dbReference type="NCBI Taxonomy" id="194707"/>
    <lineage>
        <taxon>Eukaryota</taxon>
        <taxon>Viridiplantae</taxon>
        <taxon>Streptophyta</taxon>
        <taxon>Embryophyta</taxon>
        <taxon>Tracheophyta</taxon>
        <taxon>Spermatophyta</taxon>
        <taxon>Magnoliopsida</taxon>
        <taxon>eudicotyledons</taxon>
        <taxon>Gunneridae</taxon>
        <taxon>Pentapetalae</taxon>
        <taxon>Dilleniales</taxon>
        <taxon>Dilleniaceae</taxon>
        <taxon>Dillenia</taxon>
    </lineage>
</organism>
<reference evidence="3 4" key="1">
    <citation type="submission" date="2023-12" db="EMBL/GenBank/DDBJ databases">
        <title>A high-quality genome assembly for Dillenia turbinata (Dilleniales).</title>
        <authorList>
            <person name="Chanderbali A."/>
        </authorList>
    </citation>
    <scope>NUCLEOTIDE SEQUENCE [LARGE SCALE GENOMIC DNA]</scope>
    <source>
        <strain evidence="3">LSX21</strain>
        <tissue evidence="3">Leaf</tissue>
    </source>
</reference>
<comment type="caution">
    <text evidence="3">The sequence shown here is derived from an EMBL/GenBank/DDBJ whole genome shotgun (WGS) entry which is preliminary data.</text>
</comment>
<name>A0AAN8UQT2_9MAGN</name>
<gene>
    <name evidence="3" type="ORF">RJ641_011995</name>
</gene>
<dbReference type="PANTHER" id="PTHR31969">
    <property type="entry name" value="GEM-LIKE PROTEIN 2"/>
    <property type="match status" value="1"/>
</dbReference>
<dbReference type="Pfam" id="PF02893">
    <property type="entry name" value="GRAM"/>
    <property type="match status" value="1"/>
</dbReference>
<evidence type="ECO:0000259" key="2">
    <source>
        <dbReference type="SMART" id="SM00568"/>
    </source>
</evidence>
<dbReference type="Proteomes" id="UP001370490">
    <property type="component" value="Unassembled WGS sequence"/>
</dbReference>
<keyword evidence="4" id="KW-1185">Reference proteome</keyword>
<dbReference type="AlphaFoldDB" id="A0AAN8UQT2"/>
<dbReference type="InterPro" id="IPR011993">
    <property type="entry name" value="PH-like_dom_sf"/>
</dbReference>
<accession>A0AAN8UQT2</accession>